<reference evidence="4" key="1">
    <citation type="submission" date="2025-08" db="UniProtKB">
        <authorList>
            <consortium name="RefSeq"/>
        </authorList>
    </citation>
    <scope>IDENTIFICATION</scope>
</reference>
<dbReference type="SUPFAM" id="SSF50685">
    <property type="entry name" value="Barwin-like endoglucanases"/>
    <property type="match status" value="1"/>
</dbReference>
<dbReference type="GeneID" id="120260354"/>
<feature type="signal peptide" evidence="1">
    <location>
        <begin position="1"/>
        <end position="21"/>
    </location>
</feature>
<dbReference type="PROSITE" id="PS50842">
    <property type="entry name" value="EXPANSIN_EG45"/>
    <property type="match status" value="1"/>
</dbReference>
<keyword evidence="1" id="KW-0732">Signal</keyword>
<evidence type="ECO:0000313" key="3">
    <source>
        <dbReference type="Proteomes" id="UP001515500"/>
    </source>
</evidence>
<organism evidence="3 4">
    <name type="scientific">Dioscorea cayennensis subsp. rotundata</name>
    <name type="common">White Guinea yam</name>
    <name type="synonym">Dioscorea rotundata</name>
    <dbReference type="NCBI Taxonomy" id="55577"/>
    <lineage>
        <taxon>Eukaryota</taxon>
        <taxon>Viridiplantae</taxon>
        <taxon>Streptophyta</taxon>
        <taxon>Embryophyta</taxon>
        <taxon>Tracheophyta</taxon>
        <taxon>Spermatophyta</taxon>
        <taxon>Magnoliopsida</taxon>
        <taxon>Liliopsida</taxon>
        <taxon>Dioscoreales</taxon>
        <taxon>Dioscoreaceae</taxon>
        <taxon>Dioscorea</taxon>
    </lineage>
</organism>
<sequence length="129" mass="14117">MKVEALLFIWLSATTLILVNGDVGTAASYDPPYLPTKCPGYSRDELPEGGLFVAASSGLWDNGAACGRRYRLRCLSGLKRPCKESSIVVEVVDLCRTNPCPATLLLSNNAFNFVSKFPRTKINIEYAQI</sequence>
<protein>
    <submittedName>
        <fullName evidence="4">EG45-like domain containing protein</fullName>
    </submittedName>
</protein>
<dbReference type="PANTHER" id="PTHR47480:SF5">
    <property type="entry name" value="EG45-LIKE DOMAIN CONTAINING PROTEIN"/>
    <property type="match status" value="1"/>
</dbReference>
<gene>
    <name evidence="4" type="primary">LOC120260354</name>
</gene>
<dbReference type="Pfam" id="PF03330">
    <property type="entry name" value="DPBB_1"/>
    <property type="match status" value="1"/>
</dbReference>
<evidence type="ECO:0000256" key="1">
    <source>
        <dbReference type="SAM" id="SignalP"/>
    </source>
</evidence>
<name>A0AB40B8Z1_DIOCR</name>
<dbReference type="AlphaFoldDB" id="A0AB40B8Z1"/>
<keyword evidence="3" id="KW-1185">Reference proteome</keyword>
<dbReference type="PANTHER" id="PTHR47480">
    <property type="entry name" value="EG45-LIKE DOMAIN CONTAINING PROTEIN"/>
    <property type="match status" value="1"/>
</dbReference>
<evidence type="ECO:0000313" key="4">
    <source>
        <dbReference type="RefSeq" id="XP_039123739.1"/>
    </source>
</evidence>
<feature type="chain" id="PRO_5044340308" evidence="1">
    <location>
        <begin position="22"/>
        <end position="129"/>
    </location>
</feature>
<dbReference type="RefSeq" id="XP_039123739.1">
    <property type="nucleotide sequence ID" value="XM_039267805.1"/>
</dbReference>
<feature type="domain" description="Expansin-like EG45" evidence="2">
    <location>
        <begin position="24"/>
        <end position="129"/>
    </location>
</feature>
<evidence type="ECO:0000259" key="2">
    <source>
        <dbReference type="PROSITE" id="PS50842"/>
    </source>
</evidence>
<dbReference type="CDD" id="cd22269">
    <property type="entry name" value="DPBB_EG45-like"/>
    <property type="match status" value="1"/>
</dbReference>
<dbReference type="InterPro" id="IPR007112">
    <property type="entry name" value="Expansin/allergen_DPBB_dom"/>
</dbReference>
<dbReference type="Gene3D" id="2.40.40.10">
    <property type="entry name" value="RlpA-like domain"/>
    <property type="match status" value="1"/>
</dbReference>
<proteinExistence type="predicted"/>
<dbReference type="InterPro" id="IPR036908">
    <property type="entry name" value="RlpA-like_sf"/>
</dbReference>
<accession>A0AB40B8Z1</accession>
<dbReference type="InterPro" id="IPR009009">
    <property type="entry name" value="RlpA-like_DPBB"/>
</dbReference>
<dbReference type="Proteomes" id="UP001515500">
    <property type="component" value="Chromosome 5"/>
</dbReference>